<dbReference type="Proteomes" id="UP000306319">
    <property type="component" value="Unassembled WGS sequence"/>
</dbReference>
<protein>
    <submittedName>
        <fullName evidence="1">N-acetylmuramoyl-L-alanine amidase</fullName>
    </submittedName>
</protein>
<comment type="caution">
    <text evidence="1">The sequence shown here is derived from an EMBL/GenBank/DDBJ whole genome shotgun (WGS) entry which is preliminary data.</text>
</comment>
<proteinExistence type="predicted"/>
<reference evidence="1" key="1">
    <citation type="submission" date="2019-04" db="EMBL/GenBank/DDBJ databases">
        <title>Microbes associate with the intestines of laboratory mice.</title>
        <authorList>
            <person name="Navarre W."/>
            <person name="Wong E."/>
            <person name="Huang K."/>
            <person name="Tropini C."/>
            <person name="Ng K."/>
            <person name="Yu B."/>
        </authorList>
    </citation>
    <scope>NUCLEOTIDE SEQUENCE</scope>
    <source>
        <strain evidence="1">NM04_E33</strain>
    </source>
</reference>
<keyword evidence="2" id="KW-1185">Reference proteome</keyword>
<dbReference type="EMBL" id="SRYB01000004">
    <property type="protein sequence ID" value="TGY79954.1"/>
    <property type="molecule type" value="Genomic_DNA"/>
</dbReference>
<organism evidence="1 2">
    <name type="scientific">Lepagella muris</name>
    <dbReference type="NCBI Taxonomy" id="3032870"/>
    <lineage>
        <taxon>Bacteria</taxon>
        <taxon>Pseudomonadati</taxon>
        <taxon>Bacteroidota</taxon>
        <taxon>Bacteroidia</taxon>
        <taxon>Bacteroidales</taxon>
        <taxon>Muribaculaceae</taxon>
        <taxon>Lepagella</taxon>
    </lineage>
</organism>
<evidence type="ECO:0000313" key="2">
    <source>
        <dbReference type="Proteomes" id="UP000306319"/>
    </source>
</evidence>
<gene>
    <name evidence="1" type="ORF">E5331_03980</name>
</gene>
<accession>A0AC61RJB5</accession>
<sequence>MKILIDNGHGADTKGKRSPDGRLLEYKYTREIAGRVEKELRAKGYDVQLIVPETHDVSLTERARRVNEICGKIGTANVILISIHVNAAGNGPWMTARGWSAFTSKGQTKADILANHLYAAAEKVLAGHKIRKDMSDGDPDWEEGFYILRKTKCPAVLTENLFQDNKDDVDFLLSDKGKEAIVKLHVDGIVSYLKSIGA</sequence>
<name>A0AC61RJB5_9BACT</name>
<evidence type="ECO:0000313" key="1">
    <source>
        <dbReference type="EMBL" id="TGY79954.1"/>
    </source>
</evidence>